<reference evidence="1 2" key="1">
    <citation type="submission" date="2016-06" db="EMBL/GenBank/DDBJ databases">
        <authorList>
            <person name="Kjaerup R.B."/>
            <person name="Dalgaard T.S."/>
            <person name="Juul-Madsen H.R."/>
        </authorList>
    </citation>
    <scope>NUCLEOTIDE SEQUENCE [LARGE SCALE GENOMIC DNA]</scope>
    <source>
        <strain evidence="1 2">DSM 43818</strain>
    </source>
</reference>
<evidence type="ECO:0000313" key="1">
    <source>
        <dbReference type="EMBL" id="SCL32105.1"/>
    </source>
</evidence>
<gene>
    <name evidence="1" type="ORF">GA0070616_4388</name>
</gene>
<dbReference type="RefSeq" id="WP_139128958.1">
    <property type="nucleotide sequence ID" value="NZ_FMHT01000003.1"/>
</dbReference>
<accession>A0A1C6SSG1</accession>
<protein>
    <submittedName>
        <fullName evidence="1">Uncharacterized protein</fullName>
    </submittedName>
</protein>
<dbReference type="AlphaFoldDB" id="A0A1C6SSG1"/>
<sequence>MTGLLIASHDHAVHAIRERLEQPGTDELLRGVVLAVLPVHASYPSSTGRPDPDCPSCEGRGWFTTEERDREHCHCRCPWCTGCEEPLCAGPCPTVGAIAGRLDLLHSAIPERCDP</sequence>
<proteinExistence type="predicted"/>
<keyword evidence="2" id="KW-1185">Reference proteome</keyword>
<dbReference type="Proteomes" id="UP000199699">
    <property type="component" value="Unassembled WGS sequence"/>
</dbReference>
<name>A0A1C6SSG1_9ACTN</name>
<evidence type="ECO:0000313" key="2">
    <source>
        <dbReference type="Proteomes" id="UP000199699"/>
    </source>
</evidence>
<organism evidence="1 2">
    <name type="scientific">Micromonospora nigra</name>
    <dbReference type="NCBI Taxonomy" id="145857"/>
    <lineage>
        <taxon>Bacteria</taxon>
        <taxon>Bacillati</taxon>
        <taxon>Actinomycetota</taxon>
        <taxon>Actinomycetes</taxon>
        <taxon>Micromonosporales</taxon>
        <taxon>Micromonosporaceae</taxon>
        <taxon>Micromonospora</taxon>
    </lineage>
</organism>
<dbReference type="OrthoDB" id="3390423at2"/>
<dbReference type="EMBL" id="FMHT01000003">
    <property type="protein sequence ID" value="SCL32105.1"/>
    <property type="molecule type" value="Genomic_DNA"/>
</dbReference>
<dbReference type="STRING" id="145857.GA0070616_4388"/>